<gene>
    <name evidence="2" type="ORF">LKD70_04545</name>
</gene>
<organism evidence="2 3">
    <name type="scientific">Ruminococcus turbiniformis</name>
    <dbReference type="NCBI Taxonomy" id="2881258"/>
    <lineage>
        <taxon>Bacteria</taxon>
        <taxon>Bacillati</taxon>
        <taxon>Bacillota</taxon>
        <taxon>Clostridia</taxon>
        <taxon>Eubacteriales</taxon>
        <taxon>Oscillospiraceae</taxon>
        <taxon>Ruminococcus</taxon>
    </lineage>
</organism>
<sequence length="300" mass="32768">MKYIVVSAVTTDEIHFTDGTVKTVPGGAGIYALCGIRLWADDVTAVTGIGEDYKGLQGAWYEKNGLSMDGLMIKDAKSPYTVIQYFEDGERTETPRYGLEHFQKLETTGAELAPYLTGEDPADGVYIFKNTDEKFWSDVLELRDGYKGKIMWEIGADAAYPENLDRVHKIACRMDIFSINMTEGKSLFGTDDREKVIEGLKSWGLPLIFLRQGAKGAVMITPDQTMEVPSQPDVNVVDPTGGGNSSTGGVLCGFVEGYSPEVCGRMGSISAAMCISQHGVPELITEEMRKDAMRRAGIAD</sequence>
<dbReference type="PANTHER" id="PTHR47098:SF2">
    <property type="entry name" value="PROTEIN MAK32"/>
    <property type="match status" value="1"/>
</dbReference>
<dbReference type="Proteomes" id="UP001198151">
    <property type="component" value="Unassembled WGS sequence"/>
</dbReference>
<accession>A0ABS8FUP8</accession>
<name>A0ABS8FUP8_9FIRM</name>
<proteinExistence type="predicted"/>
<reference evidence="2 3" key="1">
    <citation type="submission" date="2021-10" db="EMBL/GenBank/DDBJ databases">
        <title>Anaerobic single-cell dispensing facilitates the cultivation of human gut bacteria.</title>
        <authorList>
            <person name="Afrizal A."/>
        </authorList>
    </citation>
    <scope>NUCLEOTIDE SEQUENCE [LARGE SCALE GENOMIC DNA]</scope>
    <source>
        <strain evidence="2 3">CLA-AA-H200</strain>
    </source>
</reference>
<comment type="caution">
    <text evidence="2">The sequence shown here is derived from an EMBL/GenBank/DDBJ whole genome shotgun (WGS) entry which is preliminary data.</text>
</comment>
<dbReference type="SUPFAM" id="SSF53613">
    <property type="entry name" value="Ribokinase-like"/>
    <property type="match status" value="1"/>
</dbReference>
<evidence type="ECO:0000313" key="3">
    <source>
        <dbReference type="Proteomes" id="UP001198151"/>
    </source>
</evidence>
<dbReference type="InterPro" id="IPR011611">
    <property type="entry name" value="PfkB_dom"/>
</dbReference>
<dbReference type="PANTHER" id="PTHR47098">
    <property type="entry name" value="PROTEIN MAK32"/>
    <property type="match status" value="1"/>
</dbReference>
<keyword evidence="3" id="KW-1185">Reference proteome</keyword>
<dbReference type="InterPro" id="IPR029056">
    <property type="entry name" value="Ribokinase-like"/>
</dbReference>
<dbReference type="GO" id="GO:0016301">
    <property type="term" value="F:kinase activity"/>
    <property type="evidence" value="ECO:0007669"/>
    <property type="project" value="UniProtKB-KW"/>
</dbReference>
<dbReference type="Pfam" id="PF00294">
    <property type="entry name" value="PfkB"/>
    <property type="match status" value="1"/>
</dbReference>
<feature type="domain" description="Carbohydrate kinase PfkB" evidence="1">
    <location>
        <begin position="165"/>
        <end position="280"/>
    </location>
</feature>
<dbReference type="RefSeq" id="WP_227706849.1">
    <property type="nucleotide sequence ID" value="NZ_JAJEQX010000005.1"/>
</dbReference>
<keyword evidence="2" id="KW-0808">Transferase</keyword>
<evidence type="ECO:0000313" key="2">
    <source>
        <dbReference type="EMBL" id="MCC2253711.1"/>
    </source>
</evidence>
<evidence type="ECO:0000259" key="1">
    <source>
        <dbReference type="Pfam" id="PF00294"/>
    </source>
</evidence>
<protein>
    <submittedName>
        <fullName evidence="2">Carbohydrate kinase family protein</fullName>
    </submittedName>
</protein>
<dbReference type="Gene3D" id="3.40.1190.20">
    <property type="match status" value="1"/>
</dbReference>
<keyword evidence="2" id="KW-0418">Kinase</keyword>
<dbReference type="EMBL" id="JAJEQX010000005">
    <property type="protein sequence ID" value="MCC2253711.1"/>
    <property type="molecule type" value="Genomic_DNA"/>
</dbReference>